<sequence>MEKIEVPKEENKVLEGHQKVMYTTTETGDFQRTNYGSSVEEFATQTAVEEFEVLKQESIENIKRGISSPLEYFMYENRMDLATLASVVGMFQFRVKRHLKMSNFKKLNEKILAKYAEAFNIKIEELKDFKV</sequence>
<gene>
    <name evidence="1" type="ORF">ABIV_0205</name>
    <name evidence="2" type="ORF">CRV05_09395</name>
</gene>
<dbReference type="EMBL" id="CP031217">
    <property type="protein sequence ID" value="AXH11244.1"/>
    <property type="molecule type" value="Genomic_DNA"/>
</dbReference>
<dbReference type="Proteomes" id="UP000253850">
    <property type="component" value="Chromosome"/>
</dbReference>
<evidence type="ECO:0000313" key="1">
    <source>
        <dbReference type="EMBL" id="AXH11244.1"/>
    </source>
</evidence>
<accession>A0AAX2A5K0</accession>
<dbReference type="KEGG" id="hbv:ABIV_0205"/>
<dbReference type="RefSeq" id="WP_114838130.1">
    <property type="nucleotide sequence ID" value="NZ_CP031217.1"/>
</dbReference>
<dbReference type="EMBL" id="PDKM01000005">
    <property type="protein sequence ID" value="RXK09514.1"/>
    <property type="molecule type" value="Genomic_DNA"/>
</dbReference>
<evidence type="ECO:0000313" key="4">
    <source>
        <dbReference type="Proteomes" id="UP000289193"/>
    </source>
</evidence>
<dbReference type="Proteomes" id="UP000289193">
    <property type="component" value="Unassembled WGS sequence"/>
</dbReference>
<organism evidence="2 4">
    <name type="scientific">Halarcobacter bivalviorum</name>
    <dbReference type="NCBI Taxonomy" id="663364"/>
    <lineage>
        <taxon>Bacteria</taxon>
        <taxon>Pseudomonadati</taxon>
        <taxon>Campylobacterota</taxon>
        <taxon>Epsilonproteobacteria</taxon>
        <taxon>Campylobacterales</taxon>
        <taxon>Arcobacteraceae</taxon>
        <taxon>Halarcobacter</taxon>
    </lineage>
</organism>
<proteinExistence type="predicted"/>
<evidence type="ECO:0008006" key="5">
    <source>
        <dbReference type="Google" id="ProtNLM"/>
    </source>
</evidence>
<evidence type="ECO:0000313" key="2">
    <source>
        <dbReference type="EMBL" id="RXK09514.1"/>
    </source>
</evidence>
<dbReference type="AlphaFoldDB" id="A0AAX2A5K0"/>
<name>A0AAX2A5K0_9BACT</name>
<evidence type="ECO:0000313" key="3">
    <source>
        <dbReference type="Proteomes" id="UP000253850"/>
    </source>
</evidence>
<reference evidence="1 3" key="2">
    <citation type="submission" date="2018-07" db="EMBL/GenBank/DDBJ databases">
        <title>Complete genome of the Arcobacter bivalviorum type strain LMG 26154.</title>
        <authorList>
            <person name="Miller W.G."/>
            <person name="Yee E."/>
            <person name="Bono J.L."/>
        </authorList>
    </citation>
    <scope>NUCLEOTIDE SEQUENCE [LARGE SCALE GENOMIC DNA]</scope>
    <source>
        <strain evidence="1 3">LMG 26154</strain>
    </source>
</reference>
<reference evidence="2 4" key="1">
    <citation type="submission" date="2017-10" db="EMBL/GenBank/DDBJ databases">
        <title>Genomics of the genus Arcobacter.</title>
        <authorList>
            <person name="Perez-Cataluna A."/>
            <person name="Figueras M.J."/>
        </authorList>
    </citation>
    <scope>NUCLEOTIDE SEQUENCE [LARGE SCALE GENOMIC DNA]</scope>
    <source>
        <strain evidence="2 4">CECT 7835</strain>
    </source>
</reference>
<keyword evidence="4" id="KW-1185">Reference proteome</keyword>
<protein>
    <recommendedName>
        <fullName evidence="5">HTH cro/C1-type domain-containing protein</fullName>
    </recommendedName>
</protein>